<evidence type="ECO:0000259" key="2">
    <source>
        <dbReference type="Pfam" id="PF04218"/>
    </source>
</evidence>
<evidence type="ECO:0000313" key="4">
    <source>
        <dbReference type="RefSeq" id="XP_065664823.1"/>
    </source>
</evidence>
<dbReference type="InterPro" id="IPR009057">
    <property type="entry name" value="Homeodomain-like_sf"/>
</dbReference>
<gene>
    <name evidence="4" type="primary">LOC136086454</name>
</gene>
<feature type="domain" description="HTH psq-type" evidence="2">
    <location>
        <begin position="21"/>
        <end position="67"/>
    </location>
</feature>
<keyword evidence="3" id="KW-1185">Reference proteome</keyword>
<dbReference type="SUPFAM" id="SSF46689">
    <property type="entry name" value="Homeodomain-like"/>
    <property type="match status" value="1"/>
</dbReference>
<organism evidence="3 4">
    <name type="scientific">Hydra vulgaris</name>
    <name type="common">Hydra</name>
    <name type="synonym">Hydra attenuata</name>
    <dbReference type="NCBI Taxonomy" id="6087"/>
    <lineage>
        <taxon>Eukaryota</taxon>
        <taxon>Metazoa</taxon>
        <taxon>Cnidaria</taxon>
        <taxon>Hydrozoa</taxon>
        <taxon>Hydroidolina</taxon>
        <taxon>Anthoathecata</taxon>
        <taxon>Aplanulata</taxon>
        <taxon>Hydridae</taxon>
        <taxon>Hydra</taxon>
    </lineage>
</organism>
<protein>
    <submittedName>
        <fullName evidence="4">Uncharacterized protein LOC136086454</fullName>
    </submittedName>
</protein>
<dbReference type="InterPro" id="IPR007889">
    <property type="entry name" value="HTH_Psq"/>
</dbReference>
<dbReference type="RefSeq" id="XP_065664823.1">
    <property type="nucleotide sequence ID" value="XM_065808751.1"/>
</dbReference>
<feature type="compositionally biased region" description="Basic and acidic residues" evidence="1">
    <location>
        <begin position="480"/>
        <end position="494"/>
    </location>
</feature>
<accession>A0ABM4CSE2</accession>
<name>A0ABM4CSE2_HYDVU</name>
<dbReference type="Gene3D" id="1.10.10.60">
    <property type="entry name" value="Homeodomain-like"/>
    <property type="match status" value="1"/>
</dbReference>
<feature type="compositionally biased region" description="Acidic residues" evidence="1">
    <location>
        <begin position="455"/>
        <end position="479"/>
    </location>
</feature>
<dbReference type="Proteomes" id="UP001652625">
    <property type="component" value="Chromosome 10"/>
</dbReference>
<evidence type="ECO:0000313" key="3">
    <source>
        <dbReference type="Proteomes" id="UP001652625"/>
    </source>
</evidence>
<feature type="region of interest" description="Disordered" evidence="1">
    <location>
        <begin position="440"/>
        <end position="494"/>
    </location>
</feature>
<dbReference type="GeneID" id="136086454"/>
<sequence>MSKKKLLTDVEANELPKIADKRKSYTIKEKVDALNDLNDGMLSRDVAKKYNVHKSMITRWKSKEKEIYNKYYENKKNVLFRKCRRGDKHKALFNKLYDKFSEARKKGLKVNFEWLYVRANQIHLQQSPNADRLPKSIVTYFLRKNKIRMLCVQRKRQANVKKQTLILMKWHSNLREKLIKSGSGKPTYDKKWGRFPLKKRINVDQIPLPFVVESKQTYKIPISKGNERRDHRVWVAQPGSGLDKRQATLQICFSPEEMVKPALIFRDTTFSVKWVKNTVSNAVANLDEYVLLCDNLTDQVSDEFLNEVRQHKGIVWFGVPNGTHFWQPVNAGPGKAFKSHIKVEQNIWLENDENIELWLGKNDRKLSAKDRRILLTRWVGEAYRKTSKDEKFLRMLYRSFAKTGCLITADGREDDKINPKDMPAYVVPPLLTLTTWWKSETPTPDEVKDNPIDVLPDESDGEDEELDGQEDEESEDEENKDPAKERNFFKLEFK</sequence>
<dbReference type="Pfam" id="PF04218">
    <property type="entry name" value="CENP-B_N"/>
    <property type="match status" value="1"/>
</dbReference>
<reference evidence="4" key="1">
    <citation type="submission" date="2025-08" db="UniProtKB">
        <authorList>
            <consortium name="RefSeq"/>
        </authorList>
    </citation>
    <scope>IDENTIFICATION</scope>
</reference>
<proteinExistence type="predicted"/>
<evidence type="ECO:0000256" key="1">
    <source>
        <dbReference type="SAM" id="MobiDB-lite"/>
    </source>
</evidence>